<gene>
    <name evidence="1" type="ORF">A4U43_C05F19080</name>
</gene>
<evidence type="ECO:0000313" key="1">
    <source>
        <dbReference type="EMBL" id="ONK69080.1"/>
    </source>
</evidence>
<protein>
    <submittedName>
        <fullName evidence="1">Uncharacterized protein</fullName>
    </submittedName>
</protein>
<reference evidence="2" key="1">
    <citation type="journal article" date="2017" name="Nat. Commun.">
        <title>The asparagus genome sheds light on the origin and evolution of a young Y chromosome.</title>
        <authorList>
            <person name="Harkess A."/>
            <person name="Zhou J."/>
            <person name="Xu C."/>
            <person name="Bowers J.E."/>
            <person name="Van der Hulst R."/>
            <person name="Ayyampalayam S."/>
            <person name="Mercati F."/>
            <person name="Riccardi P."/>
            <person name="McKain M.R."/>
            <person name="Kakrana A."/>
            <person name="Tang H."/>
            <person name="Ray J."/>
            <person name="Groenendijk J."/>
            <person name="Arikit S."/>
            <person name="Mathioni S.M."/>
            <person name="Nakano M."/>
            <person name="Shan H."/>
            <person name="Telgmann-Rauber A."/>
            <person name="Kanno A."/>
            <person name="Yue Z."/>
            <person name="Chen H."/>
            <person name="Li W."/>
            <person name="Chen Y."/>
            <person name="Xu X."/>
            <person name="Zhang Y."/>
            <person name="Luo S."/>
            <person name="Chen H."/>
            <person name="Gao J."/>
            <person name="Mao Z."/>
            <person name="Pires J.C."/>
            <person name="Luo M."/>
            <person name="Kudrna D."/>
            <person name="Wing R.A."/>
            <person name="Meyers B.C."/>
            <person name="Yi K."/>
            <person name="Kong H."/>
            <person name="Lavrijsen P."/>
            <person name="Sunseri F."/>
            <person name="Falavigna A."/>
            <person name="Ye Y."/>
            <person name="Leebens-Mack J.H."/>
            <person name="Chen G."/>
        </authorList>
    </citation>
    <scope>NUCLEOTIDE SEQUENCE [LARGE SCALE GENOMIC DNA]</scope>
    <source>
        <strain evidence="2">cv. DH0086</strain>
    </source>
</reference>
<organism evidence="1 2">
    <name type="scientific">Asparagus officinalis</name>
    <name type="common">Garden asparagus</name>
    <dbReference type="NCBI Taxonomy" id="4686"/>
    <lineage>
        <taxon>Eukaryota</taxon>
        <taxon>Viridiplantae</taxon>
        <taxon>Streptophyta</taxon>
        <taxon>Embryophyta</taxon>
        <taxon>Tracheophyta</taxon>
        <taxon>Spermatophyta</taxon>
        <taxon>Magnoliopsida</taxon>
        <taxon>Liliopsida</taxon>
        <taxon>Asparagales</taxon>
        <taxon>Asparagaceae</taxon>
        <taxon>Asparagoideae</taxon>
        <taxon>Asparagus</taxon>
    </lineage>
</organism>
<keyword evidence="2" id="KW-1185">Reference proteome</keyword>
<dbReference type="EMBL" id="CM007385">
    <property type="protein sequence ID" value="ONK69080.1"/>
    <property type="molecule type" value="Genomic_DNA"/>
</dbReference>
<evidence type="ECO:0000313" key="2">
    <source>
        <dbReference type="Proteomes" id="UP000243459"/>
    </source>
</evidence>
<dbReference type="AlphaFoldDB" id="A0A5P1EY42"/>
<dbReference type="Proteomes" id="UP000243459">
    <property type="component" value="Chromosome 5"/>
</dbReference>
<proteinExistence type="predicted"/>
<dbReference type="Gramene" id="ONK69080">
    <property type="protein sequence ID" value="ONK69080"/>
    <property type="gene ID" value="A4U43_C05F19080"/>
</dbReference>
<sequence>MEGWSLGKAARISVRTTYRDRGLGARLDNVWLAFIEFGGSSGWKGRVEFGWQFVTQLDEYHLLIGRAISNSLVDGMIERFKMKIEIEACPKHIHITGSFFARALL</sequence>
<accession>A0A5P1EY42</accession>
<name>A0A5P1EY42_ASPOF</name>